<dbReference type="PANTHER" id="PTHR43581">
    <property type="entry name" value="ATP/GTP PHOSPHATASE"/>
    <property type="match status" value="1"/>
</dbReference>
<comment type="caution">
    <text evidence="2">The sequence shown here is derived from an EMBL/GenBank/DDBJ whole genome shotgun (WGS) entry which is preliminary data.</text>
</comment>
<gene>
    <name evidence="2" type="ORF">AS030_06575</name>
</gene>
<dbReference type="Gene3D" id="3.40.50.300">
    <property type="entry name" value="P-loop containing nucleotide triphosphate hydrolases"/>
    <property type="match status" value="1"/>
</dbReference>
<dbReference type="GO" id="GO:0005524">
    <property type="term" value="F:ATP binding"/>
    <property type="evidence" value="ECO:0007669"/>
    <property type="project" value="InterPro"/>
</dbReference>
<evidence type="ECO:0000259" key="1">
    <source>
        <dbReference type="Pfam" id="PF13175"/>
    </source>
</evidence>
<dbReference type="Proteomes" id="UP000054099">
    <property type="component" value="Unassembled WGS sequence"/>
</dbReference>
<dbReference type="Pfam" id="PF13175">
    <property type="entry name" value="AAA_15"/>
    <property type="match status" value="2"/>
</dbReference>
<proteinExistence type="predicted"/>
<feature type="domain" description="Endonuclease GajA/Old nuclease/RecF-like AAA" evidence="1">
    <location>
        <begin position="205"/>
        <end position="320"/>
    </location>
</feature>
<evidence type="ECO:0000313" key="2">
    <source>
        <dbReference type="EMBL" id="KSU85177.1"/>
    </source>
</evidence>
<dbReference type="SUPFAM" id="SSF52540">
    <property type="entry name" value="P-loop containing nucleoside triphosphate hydrolases"/>
    <property type="match status" value="1"/>
</dbReference>
<dbReference type="OrthoDB" id="9801813at2"/>
<dbReference type="InterPro" id="IPR041685">
    <property type="entry name" value="AAA_GajA/Old/RecF-like"/>
</dbReference>
<keyword evidence="3" id="KW-1185">Reference proteome</keyword>
<dbReference type="InterPro" id="IPR051396">
    <property type="entry name" value="Bact_Antivir_Def_Nuclease"/>
</dbReference>
<accession>A0A0V8JDW4</accession>
<organism evidence="2 3">
    <name type="scientific">Fictibacillus enclensis</name>
    <dbReference type="NCBI Taxonomy" id="1017270"/>
    <lineage>
        <taxon>Bacteria</taxon>
        <taxon>Bacillati</taxon>
        <taxon>Bacillota</taxon>
        <taxon>Bacilli</taxon>
        <taxon>Bacillales</taxon>
        <taxon>Fictibacillaceae</taxon>
        <taxon>Fictibacillus</taxon>
    </lineage>
</organism>
<reference evidence="2 3" key="1">
    <citation type="journal article" date="2014" name="Antonie Van Leeuwenhoek">
        <title>Fictibacillus enclensis sp. nov., isolated from marine sediment.</title>
        <authorList>
            <person name="Dastager S.G."/>
            <person name="Mawlankar R."/>
            <person name="Srinivasan K."/>
            <person name="Tang S.K."/>
            <person name="Lee J.C."/>
            <person name="Ramana V.V."/>
            <person name="Shouche Y.S."/>
        </authorList>
    </citation>
    <scope>NUCLEOTIDE SEQUENCE [LARGE SCALE GENOMIC DNA]</scope>
    <source>
        <strain evidence="2 3">NIO-1003</strain>
    </source>
</reference>
<dbReference type="RefSeq" id="WP_061969686.1">
    <property type="nucleotide sequence ID" value="NZ_FMAV01000001.1"/>
</dbReference>
<dbReference type="InterPro" id="IPR027417">
    <property type="entry name" value="P-loop_NTPase"/>
</dbReference>
<protein>
    <recommendedName>
        <fullName evidence="1">Endonuclease GajA/Old nuclease/RecF-like AAA domain-containing protein</fullName>
    </recommendedName>
</protein>
<dbReference type="PANTHER" id="PTHR43581:SF4">
    <property type="entry name" value="ATP_GTP PHOSPHATASE"/>
    <property type="match status" value="1"/>
</dbReference>
<dbReference type="AlphaFoldDB" id="A0A0V8JDW4"/>
<evidence type="ECO:0000313" key="3">
    <source>
        <dbReference type="Proteomes" id="UP000054099"/>
    </source>
</evidence>
<feature type="domain" description="Endonuclease GajA/Old nuclease/RecF-like AAA" evidence="1">
    <location>
        <begin position="1"/>
        <end position="50"/>
    </location>
</feature>
<sequence>MLKSFEINGFKRYNHVKFDDLGHINLFLGSNNAGKSTILEAIFSFVAGKNITALLANGLLRRSANVNGTYDFIERLLGAQHNQNIKPFTFSFSATLDTGRKHTFEHTLEPYGIFADFKPTLMGSFGNIQMENNLNAMNIPGQPPINITPVGKWRIKENNKSVLRTEIGFPPVSPDLQKGPFQLGRFVDILTHREQQENTKIYSFLKRERIMEEFISELQKTFPDIQDIDSIPFPDGTPSPVSFKIRDNQLLPMYNFGDGVQRWYNILGGLILYQNAIHCLEEVDATFHPSAQTDLSRNLYKYAKKFNNQLFMTSHSIEFVDNLLHAIYENQPEDEQDIVRIITLKSDPITNEVHSRVLTGREAYKTREKYQLELR</sequence>
<dbReference type="EMBL" id="LNQN01000001">
    <property type="protein sequence ID" value="KSU85177.1"/>
    <property type="molecule type" value="Genomic_DNA"/>
</dbReference>
<name>A0A0V8JDW4_9BACL</name>
<dbReference type="GO" id="GO:0016887">
    <property type="term" value="F:ATP hydrolysis activity"/>
    <property type="evidence" value="ECO:0007669"/>
    <property type="project" value="InterPro"/>
</dbReference>